<dbReference type="InterPro" id="IPR024445">
    <property type="entry name" value="Tnp_ISXO2-like"/>
</dbReference>
<feature type="domain" description="ISXO2-like transposase" evidence="2">
    <location>
        <begin position="82"/>
        <end position="231"/>
    </location>
</feature>
<protein>
    <recommendedName>
        <fullName evidence="2">ISXO2-like transposase domain-containing protein</fullName>
    </recommendedName>
</protein>
<organism evidence="3 4">
    <name type="scientific">Brachionus calyciflorus</name>
    <dbReference type="NCBI Taxonomy" id="104777"/>
    <lineage>
        <taxon>Eukaryota</taxon>
        <taxon>Metazoa</taxon>
        <taxon>Spiralia</taxon>
        <taxon>Gnathifera</taxon>
        <taxon>Rotifera</taxon>
        <taxon>Eurotatoria</taxon>
        <taxon>Monogononta</taxon>
        <taxon>Pseudotrocha</taxon>
        <taxon>Ploima</taxon>
        <taxon>Brachionidae</taxon>
        <taxon>Brachionus</taxon>
    </lineage>
</organism>
<feature type="region of interest" description="Disordered" evidence="1">
    <location>
        <begin position="320"/>
        <end position="381"/>
    </location>
</feature>
<accession>A0A814N6C5</accession>
<keyword evidence="4" id="KW-1185">Reference proteome</keyword>
<dbReference type="OrthoDB" id="8597234at2759"/>
<dbReference type="Proteomes" id="UP000663879">
    <property type="component" value="Unassembled WGS sequence"/>
</dbReference>
<proteinExistence type="predicted"/>
<dbReference type="SMART" id="SM01126">
    <property type="entry name" value="DDE_Tnp_IS1595"/>
    <property type="match status" value="1"/>
</dbReference>
<dbReference type="EMBL" id="CAJNOC010006917">
    <property type="protein sequence ID" value="CAF1088466.1"/>
    <property type="molecule type" value="Genomic_DNA"/>
</dbReference>
<evidence type="ECO:0000313" key="3">
    <source>
        <dbReference type="EMBL" id="CAF1088466.1"/>
    </source>
</evidence>
<dbReference type="InterPro" id="IPR053164">
    <property type="entry name" value="IS1016-like_transposase"/>
</dbReference>
<feature type="compositionally biased region" description="Polar residues" evidence="1">
    <location>
        <begin position="356"/>
        <end position="368"/>
    </location>
</feature>
<comment type="caution">
    <text evidence="3">The sequence shown here is derived from an EMBL/GenBank/DDBJ whole genome shotgun (WGS) entry which is preliminary data.</text>
</comment>
<dbReference type="NCBIfam" id="NF033547">
    <property type="entry name" value="transpos_IS1595"/>
    <property type="match status" value="1"/>
</dbReference>
<reference evidence="3" key="1">
    <citation type="submission" date="2021-02" db="EMBL/GenBank/DDBJ databases">
        <authorList>
            <person name="Nowell W R."/>
        </authorList>
    </citation>
    <scope>NUCLEOTIDE SEQUENCE</scope>
    <source>
        <strain evidence="3">Ploen Becks lab</strain>
    </source>
</reference>
<gene>
    <name evidence="3" type="ORF">OXX778_LOCUS20545</name>
</gene>
<dbReference type="PANTHER" id="PTHR47163">
    <property type="entry name" value="DDE_TNP_IS1595 DOMAIN-CONTAINING PROTEIN"/>
    <property type="match status" value="1"/>
</dbReference>
<feature type="compositionally biased region" description="Acidic residues" evidence="1">
    <location>
        <begin position="341"/>
        <end position="354"/>
    </location>
</feature>
<name>A0A814N6C5_9BILA</name>
<dbReference type="Pfam" id="PF12762">
    <property type="entry name" value="DDE_Tnp_IS1595"/>
    <property type="match status" value="1"/>
</dbReference>
<dbReference type="AlphaFoldDB" id="A0A814N6C5"/>
<evidence type="ECO:0000259" key="2">
    <source>
        <dbReference type="SMART" id="SM01126"/>
    </source>
</evidence>
<evidence type="ECO:0000256" key="1">
    <source>
        <dbReference type="SAM" id="MobiDB-lite"/>
    </source>
</evidence>
<evidence type="ECO:0000313" key="4">
    <source>
        <dbReference type="Proteomes" id="UP000663879"/>
    </source>
</evidence>
<sequence length="408" mass="46849">MEEDSEIKIFKRVSELGLVNSVQNCCNLKCKKYGEIMQLKLRKRNKQATNNVLSWRCSSCGSYRSVFESSKCSLDLDKQNLKLGGLGKIIEIDESLYAKLKHGKGKDLKRPNVWVFGLVQRKDSSTNGSCYLQVVPNREAETLLSIIYDKCLPGSIIYSDCWSSYNKISQLQYYQHQTVNHSYNFIDPDSGACTNRIESLWNSSKYRFKDMKGCKRAYIQSYLDEFIWRFNNNLSTDRVGCYNLILKVIVKFYKPGTKQEDFEKKCSEVIGDINEDVKTHFVETEDDEEDLEQDEDTNSVTDSILGSLVSSKCDSDVANLKDLDDDNKEDDDHVNSNDINNFEEDTESIDEETDSNTLAKSDSLTQKSIHSDDSTVYDEEDEQLNQISENMNTLVIRSVKEKAVFYKD</sequence>
<dbReference type="PANTHER" id="PTHR47163:SF2">
    <property type="entry name" value="SI:DKEY-17M8.2"/>
    <property type="match status" value="1"/>
</dbReference>